<gene>
    <name evidence="1" type="ORF">FHR65_003908</name>
</gene>
<dbReference type="AlphaFoldDB" id="A0AB73H2F1"/>
<proteinExistence type="predicted"/>
<organism evidence="1">
    <name type="scientific">Xanthomonas arboricola</name>
    <dbReference type="NCBI Taxonomy" id="56448"/>
    <lineage>
        <taxon>Bacteria</taxon>
        <taxon>Pseudomonadati</taxon>
        <taxon>Pseudomonadota</taxon>
        <taxon>Gammaproteobacteria</taxon>
        <taxon>Lysobacterales</taxon>
        <taxon>Lysobacteraceae</taxon>
        <taxon>Xanthomonas</taxon>
    </lineage>
</organism>
<comment type="caution">
    <text evidence="1">The sequence shown here is derived from an EMBL/GenBank/DDBJ whole genome shotgun (WGS) entry which is preliminary data.</text>
</comment>
<dbReference type="Proteomes" id="UP000528595">
    <property type="component" value="Unassembled WGS sequence"/>
</dbReference>
<protein>
    <submittedName>
        <fullName evidence="1">Uncharacterized protein</fullName>
    </submittedName>
</protein>
<sequence>MSASPEPEYSTSALVTLSASPTAGAAFRTGPSKALSLEIASSGRPRYQLRQCWTRSMYWSPKMRTDPVPDQRSRQP</sequence>
<evidence type="ECO:0000313" key="1">
    <source>
        <dbReference type="EMBL" id="MBB5672310.1"/>
    </source>
</evidence>
<dbReference type="EMBL" id="JACIIQ010000022">
    <property type="protein sequence ID" value="MBB5672310.1"/>
    <property type="molecule type" value="Genomic_DNA"/>
</dbReference>
<accession>A0AB73H2F1</accession>
<reference evidence="1" key="1">
    <citation type="submission" date="2020-08" db="EMBL/GenBank/DDBJ databases">
        <title>Studying the diversity of plant-associated saprophytic bacteria and their role in host health and plant-pathogen interactions.</title>
        <authorList>
            <person name="Potnis N."/>
        </authorList>
    </citation>
    <scope>NUCLEOTIDE SEQUENCE</scope>
    <source>
        <strain evidence="1">F21</strain>
    </source>
</reference>
<name>A0AB73H2F1_9XANT</name>